<comment type="caution">
    <text evidence="1">The sequence shown here is derived from an EMBL/GenBank/DDBJ whole genome shotgun (WGS) entry which is preliminary data.</text>
</comment>
<dbReference type="InterPro" id="IPR040632">
    <property type="entry name" value="Sulfotransfer_4"/>
</dbReference>
<dbReference type="SUPFAM" id="SSF52540">
    <property type="entry name" value="P-loop containing nucleoside triphosphate hydrolases"/>
    <property type="match status" value="1"/>
</dbReference>
<protein>
    <recommendedName>
        <fullName evidence="3">Sulfotransferase family protein</fullName>
    </recommendedName>
</protein>
<accession>A0ABU0FLI9</accession>
<dbReference type="Gene3D" id="3.40.50.300">
    <property type="entry name" value="P-loop containing nucleotide triphosphate hydrolases"/>
    <property type="match status" value="1"/>
</dbReference>
<dbReference type="InterPro" id="IPR027417">
    <property type="entry name" value="P-loop_NTPase"/>
</dbReference>
<dbReference type="RefSeq" id="WP_307434195.1">
    <property type="nucleotide sequence ID" value="NZ_JAUSVK010000001.1"/>
</dbReference>
<evidence type="ECO:0008006" key="3">
    <source>
        <dbReference type="Google" id="ProtNLM"/>
    </source>
</evidence>
<keyword evidence="2" id="KW-1185">Reference proteome</keyword>
<dbReference type="EMBL" id="JAUSVK010000001">
    <property type="protein sequence ID" value="MDQ0395468.1"/>
    <property type="molecule type" value="Genomic_DNA"/>
</dbReference>
<dbReference type="PANTHER" id="PTHR36978:SF4">
    <property type="entry name" value="P-LOOP CONTAINING NUCLEOSIDE TRIPHOSPHATE HYDROLASE PROTEIN"/>
    <property type="match status" value="1"/>
</dbReference>
<dbReference type="Proteomes" id="UP001237448">
    <property type="component" value="Unassembled WGS sequence"/>
</dbReference>
<dbReference type="PANTHER" id="PTHR36978">
    <property type="entry name" value="P-LOOP CONTAINING NUCLEOTIDE TRIPHOSPHATE HYDROLASE"/>
    <property type="match status" value="1"/>
</dbReference>
<evidence type="ECO:0000313" key="1">
    <source>
        <dbReference type="EMBL" id="MDQ0395468.1"/>
    </source>
</evidence>
<reference evidence="1 2" key="1">
    <citation type="submission" date="2023-07" db="EMBL/GenBank/DDBJ databases">
        <title>Genomic Encyclopedia of Type Strains, Phase IV (KMG-IV): sequencing the most valuable type-strain genomes for metagenomic binning, comparative biology and taxonomic classification.</title>
        <authorList>
            <person name="Goeker M."/>
        </authorList>
    </citation>
    <scope>NUCLEOTIDE SEQUENCE [LARGE SCALE GENOMIC DNA]</scope>
    <source>
        <strain evidence="1 2">DSM 5896</strain>
    </source>
</reference>
<proteinExistence type="predicted"/>
<sequence length="226" mass="25418">MADNEMNSAATGENIDVAAGHRPRLRPDGTLSLKHALEILGFGPCHHMEEVFKNPGQVPHWQAVAAGRLVMWDDVFAGYRSQVDWPGAHPWRELAAAYPDARIVLSVRPEEAWWKSFSATIGALRDAPERTMMPPHIDAMLDAGFELIENQTFGCAVTDRDGALRAYRKRIEDVRAAFPPERLLVFDVTEGWEPLCAFLGRPVPDVPFPRTNAKEDFWRLVRGEPH</sequence>
<gene>
    <name evidence="1" type="ORF">J3R73_005260</name>
</gene>
<name>A0ABU0FLI9_9HYPH</name>
<dbReference type="Pfam" id="PF17784">
    <property type="entry name" value="Sulfotransfer_4"/>
    <property type="match status" value="1"/>
</dbReference>
<organism evidence="1 2">
    <name type="scientific">Labrys monachus</name>
    <dbReference type="NCBI Taxonomy" id="217067"/>
    <lineage>
        <taxon>Bacteria</taxon>
        <taxon>Pseudomonadati</taxon>
        <taxon>Pseudomonadota</taxon>
        <taxon>Alphaproteobacteria</taxon>
        <taxon>Hyphomicrobiales</taxon>
        <taxon>Xanthobacteraceae</taxon>
        <taxon>Labrys</taxon>
    </lineage>
</organism>
<evidence type="ECO:0000313" key="2">
    <source>
        <dbReference type="Proteomes" id="UP001237448"/>
    </source>
</evidence>